<comment type="cofactor">
    <cofactor evidence="1">
        <name>Zn(2+)</name>
        <dbReference type="ChEBI" id="CHEBI:29105"/>
    </cofactor>
</comment>
<dbReference type="InterPro" id="IPR036573">
    <property type="entry name" value="CBM_sf_5/12"/>
</dbReference>
<name>A0ABQ6GPY5_9GAMM</name>
<dbReference type="CDD" id="cd12215">
    <property type="entry name" value="ChiC_BD"/>
    <property type="match status" value="2"/>
</dbReference>
<evidence type="ECO:0000256" key="9">
    <source>
        <dbReference type="ARBA" id="ARBA00023145"/>
    </source>
</evidence>
<feature type="domain" description="PKD" evidence="11">
    <location>
        <begin position="650"/>
        <end position="729"/>
    </location>
</feature>
<dbReference type="PRINTS" id="PR00730">
    <property type="entry name" value="THERMOLYSIN"/>
</dbReference>
<evidence type="ECO:0000256" key="5">
    <source>
        <dbReference type="ARBA" id="ARBA00022729"/>
    </source>
</evidence>
<dbReference type="InterPro" id="IPR027268">
    <property type="entry name" value="Peptidase_M4/M1_CTD_sf"/>
</dbReference>
<dbReference type="Pfam" id="PF02868">
    <property type="entry name" value="Peptidase_M4_C"/>
    <property type="match status" value="1"/>
</dbReference>
<dbReference type="EMBL" id="BSST01000001">
    <property type="protein sequence ID" value="GLX77452.1"/>
    <property type="molecule type" value="Genomic_DNA"/>
</dbReference>
<keyword evidence="9" id="KW-0865">Zymogen</keyword>
<dbReference type="SUPFAM" id="SSF49299">
    <property type="entry name" value="PKD domain"/>
    <property type="match status" value="2"/>
</dbReference>
<dbReference type="InterPro" id="IPR003610">
    <property type="entry name" value="CBM5/12"/>
</dbReference>
<evidence type="ECO:0000256" key="7">
    <source>
        <dbReference type="ARBA" id="ARBA00022833"/>
    </source>
</evidence>
<feature type="chain" id="PRO_5045046464" description="PKD domain-containing protein" evidence="10">
    <location>
        <begin position="25"/>
        <end position="789"/>
    </location>
</feature>
<evidence type="ECO:0000256" key="8">
    <source>
        <dbReference type="ARBA" id="ARBA00023049"/>
    </source>
</evidence>
<gene>
    <name evidence="12" type="ORF">tinsulaeT_07920</name>
</gene>
<keyword evidence="6" id="KW-0378">Hydrolase</keyword>
<dbReference type="InterPro" id="IPR000601">
    <property type="entry name" value="PKD_dom"/>
</dbReference>
<keyword evidence="7" id="KW-0862">Zinc</keyword>
<dbReference type="PANTHER" id="PTHR33794:SF1">
    <property type="entry name" value="BACILLOLYSIN"/>
    <property type="match status" value="1"/>
</dbReference>
<dbReference type="Pfam" id="PF03413">
    <property type="entry name" value="PepSY"/>
    <property type="match status" value="1"/>
</dbReference>
<keyword evidence="4" id="KW-0479">Metal-binding</keyword>
<proteinExistence type="inferred from homology"/>
<organism evidence="12 13">
    <name type="scientific">Thalassotalea insulae</name>
    <dbReference type="NCBI Taxonomy" id="2056778"/>
    <lineage>
        <taxon>Bacteria</taxon>
        <taxon>Pseudomonadati</taxon>
        <taxon>Pseudomonadota</taxon>
        <taxon>Gammaproteobacteria</taxon>
        <taxon>Alteromonadales</taxon>
        <taxon>Colwelliaceae</taxon>
        <taxon>Thalassotalea</taxon>
    </lineage>
</organism>
<dbReference type="InterPro" id="IPR023612">
    <property type="entry name" value="Peptidase_M4"/>
</dbReference>
<dbReference type="Gene3D" id="3.10.450.490">
    <property type="match status" value="1"/>
</dbReference>
<dbReference type="Gene3D" id="2.60.40.10">
    <property type="entry name" value="Immunoglobulins"/>
    <property type="match status" value="2"/>
</dbReference>
<dbReference type="SUPFAM" id="SSF51055">
    <property type="entry name" value="Carbohydrate binding domain"/>
    <property type="match status" value="2"/>
</dbReference>
<dbReference type="InterPro" id="IPR013856">
    <property type="entry name" value="Peptidase_M4_domain"/>
</dbReference>
<dbReference type="SMART" id="SM00495">
    <property type="entry name" value="ChtBD3"/>
    <property type="match status" value="2"/>
</dbReference>
<dbReference type="CDD" id="cd09597">
    <property type="entry name" value="M4_TLP"/>
    <property type="match status" value="1"/>
</dbReference>
<evidence type="ECO:0000256" key="3">
    <source>
        <dbReference type="ARBA" id="ARBA00022670"/>
    </source>
</evidence>
<dbReference type="RefSeq" id="WP_284243305.1">
    <property type="nucleotide sequence ID" value="NZ_BSST01000001.1"/>
</dbReference>
<dbReference type="InterPro" id="IPR022409">
    <property type="entry name" value="PKD/Chitinase_dom"/>
</dbReference>
<evidence type="ECO:0000313" key="12">
    <source>
        <dbReference type="EMBL" id="GLX77452.1"/>
    </source>
</evidence>
<sequence length="789" mass="85957">MYSYKKNVLSVVAASSLIIFQATAAERIDLEQRMLVNDGFNVQQLLKGQGDDTFEPSAADEQGVRGHLSHKPIRYIQYHQGVEVYGVSIAAQPQNNSFINVSGNYIADIAADISSVDTTFSVDEAVDKALSLSPDKVTKDKVYNIESKLYIWLDDNDEAHLAWLISYVDTTDNPSRPHFFIDANNGSVLQQWEGMTFVDGTGPGGNLRTGRYQYGANGAYPAFEIMGSGNNCRLDSANVVTYDMNHQKSGGSVHSFTCYENTAREVNGSYSALNDAHAFGQATFDMYYDWYQKAPLTQKLKMRVHYDRNYENAFWDGQQMTFGDGYTTFHPLVGLGVVAHEVSHGFTQQNSNLRYEGQSGGLNESFSDIAAAAASYYLTGTFSWQIGDKIKKGSGAMRYMDYPTRDGRSIDNAKNYTSGMDVHHSSGVFNKAFYLLSTTANWDIRKAFDVYVLANQTYWNANETFASAGRGVYKAAKVLGYCVDDVVASLNGVGVDNSGAKDGSGCGPVGNVKPTADFGYQAAQLTVTYTDSSSDDKAVVSYQWNFGDGLTSAEINPVHTYATEGTYAVSLTVKDAEGLSDTKTVNITVSEDGSTGCDGVAAWQASASYATGDIVSYQNYRYEATWWSTGAQPDLFSNVWKNLGKCSGGGNQAPVASFSFTTNELSVSFVDSSTDDKAVVSHSWNFGDGSNSSQANPNHTYADEGNYTVQLTVSDAEGKTNAASQTITVSKGDTGSCTSKPWSANTVYLQGDKVSQNNKEYQANWWTQNESPADNSGQWQVWSFVANCP</sequence>
<evidence type="ECO:0000259" key="11">
    <source>
        <dbReference type="PROSITE" id="PS50093"/>
    </source>
</evidence>
<dbReference type="SMART" id="SM00089">
    <property type="entry name" value="PKD"/>
    <property type="match status" value="2"/>
</dbReference>
<dbReference type="InterPro" id="IPR013783">
    <property type="entry name" value="Ig-like_fold"/>
</dbReference>
<accession>A0ABQ6GPY5</accession>
<dbReference type="PROSITE" id="PS50093">
    <property type="entry name" value="PKD"/>
    <property type="match status" value="2"/>
</dbReference>
<evidence type="ECO:0000256" key="10">
    <source>
        <dbReference type="SAM" id="SignalP"/>
    </source>
</evidence>
<dbReference type="Gene3D" id="3.10.170.10">
    <property type="match status" value="1"/>
</dbReference>
<dbReference type="InterPro" id="IPR025711">
    <property type="entry name" value="PepSY"/>
</dbReference>
<keyword evidence="13" id="KW-1185">Reference proteome</keyword>
<dbReference type="Proteomes" id="UP001157186">
    <property type="component" value="Unassembled WGS sequence"/>
</dbReference>
<dbReference type="Gene3D" id="2.10.10.20">
    <property type="entry name" value="Carbohydrate-binding module superfamily 5/12"/>
    <property type="match status" value="2"/>
</dbReference>
<comment type="caution">
    <text evidence="12">The sequence shown here is derived from an EMBL/GenBank/DDBJ whole genome shotgun (WGS) entry which is preliminary data.</text>
</comment>
<evidence type="ECO:0000313" key="13">
    <source>
        <dbReference type="Proteomes" id="UP001157186"/>
    </source>
</evidence>
<feature type="signal peptide" evidence="10">
    <location>
        <begin position="1"/>
        <end position="24"/>
    </location>
</feature>
<protein>
    <recommendedName>
        <fullName evidence="11">PKD domain-containing protein</fullName>
    </recommendedName>
</protein>
<dbReference type="SUPFAM" id="SSF55486">
    <property type="entry name" value="Metalloproteases ('zincins'), catalytic domain"/>
    <property type="match status" value="1"/>
</dbReference>
<dbReference type="Gene3D" id="3.10.450.40">
    <property type="match status" value="1"/>
</dbReference>
<reference evidence="12 13" key="1">
    <citation type="submission" date="2023-03" db="EMBL/GenBank/DDBJ databases">
        <title>Draft genome sequence of Thalassotalea insulae KCTC 62186T.</title>
        <authorList>
            <person name="Sawabe T."/>
        </authorList>
    </citation>
    <scope>NUCLEOTIDE SEQUENCE [LARGE SCALE GENOMIC DNA]</scope>
    <source>
        <strain evidence="12 13">KCTC 62186</strain>
    </source>
</reference>
<dbReference type="Pfam" id="PF01447">
    <property type="entry name" value="Peptidase_M4"/>
    <property type="match status" value="1"/>
</dbReference>
<evidence type="ECO:0000256" key="4">
    <source>
        <dbReference type="ARBA" id="ARBA00022723"/>
    </source>
</evidence>
<dbReference type="Pfam" id="PF18911">
    <property type="entry name" value="PKD_4"/>
    <property type="match status" value="2"/>
</dbReference>
<evidence type="ECO:0000256" key="2">
    <source>
        <dbReference type="ARBA" id="ARBA00009388"/>
    </source>
</evidence>
<dbReference type="PANTHER" id="PTHR33794">
    <property type="entry name" value="BACILLOLYSIN"/>
    <property type="match status" value="1"/>
</dbReference>
<dbReference type="Pfam" id="PF02839">
    <property type="entry name" value="CBM_5_12"/>
    <property type="match status" value="2"/>
</dbReference>
<dbReference type="InterPro" id="IPR035986">
    <property type="entry name" value="PKD_dom_sf"/>
</dbReference>
<keyword evidence="5 10" id="KW-0732">Signal</keyword>
<evidence type="ECO:0000256" key="1">
    <source>
        <dbReference type="ARBA" id="ARBA00001947"/>
    </source>
</evidence>
<keyword evidence="8" id="KW-0482">Metalloprotease</keyword>
<dbReference type="CDD" id="cd00146">
    <property type="entry name" value="PKD"/>
    <property type="match status" value="2"/>
</dbReference>
<dbReference type="InterPro" id="IPR050728">
    <property type="entry name" value="Zinc_Metalloprotease_M4"/>
</dbReference>
<dbReference type="InterPro" id="IPR001570">
    <property type="entry name" value="Peptidase_M4_C_domain"/>
</dbReference>
<feature type="domain" description="PKD" evidence="11">
    <location>
        <begin position="522"/>
        <end position="594"/>
    </location>
</feature>
<keyword evidence="3" id="KW-0645">Protease</keyword>
<dbReference type="Gene3D" id="1.10.390.10">
    <property type="entry name" value="Neutral Protease Domain 2"/>
    <property type="match status" value="1"/>
</dbReference>
<comment type="similarity">
    <text evidence="2">Belongs to the peptidase M4 family.</text>
</comment>
<evidence type="ECO:0000256" key="6">
    <source>
        <dbReference type="ARBA" id="ARBA00022801"/>
    </source>
</evidence>